<comment type="caution">
    <text evidence="2">The sequence shown here is derived from an EMBL/GenBank/DDBJ whole genome shotgun (WGS) entry which is preliminary data.</text>
</comment>
<feature type="compositionally biased region" description="Polar residues" evidence="1">
    <location>
        <begin position="1"/>
        <end position="22"/>
    </location>
</feature>
<dbReference type="EMBL" id="JABFUD020000024">
    <property type="protein sequence ID" value="KAI5060217.1"/>
    <property type="molecule type" value="Genomic_DNA"/>
</dbReference>
<organism evidence="2 3">
    <name type="scientific">Adiantum capillus-veneris</name>
    <name type="common">Maidenhair fern</name>
    <dbReference type="NCBI Taxonomy" id="13818"/>
    <lineage>
        <taxon>Eukaryota</taxon>
        <taxon>Viridiplantae</taxon>
        <taxon>Streptophyta</taxon>
        <taxon>Embryophyta</taxon>
        <taxon>Tracheophyta</taxon>
        <taxon>Polypodiopsida</taxon>
        <taxon>Polypodiidae</taxon>
        <taxon>Polypodiales</taxon>
        <taxon>Pteridineae</taxon>
        <taxon>Pteridaceae</taxon>
        <taxon>Vittarioideae</taxon>
        <taxon>Adiantum</taxon>
    </lineage>
</organism>
<accession>A0A9D4Z4J3</accession>
<protein>
    <submittedName>
        <fullName evidence="2">Uncharacterized protein</fullName>
    </submittedName>
</protein>
<evidence type="ECO:0000313" key="3">
    <source>
        <dbReference type="Proteomes" id="UP000886520"/>
    </source>
</evidence>
<keyword evidence="3" id="KW-1185">Reference proteome</keyword>
<feature type="region of interest" description="Disordered" evidence="1">
    <location>
        <begin position="1"/>
        <end position="54"/>
    </location>
</feature>
<proteinExistence type="predicted"/>
<name>A0A9D4Z4J3_ADICA</name>
<sequence length="103" mass="10857">MITGSLSERSATNEGAFTSDSGSGYGQWLTPDDAERISKSSKASGKMSEDQDPMLLAAIKASLEEDSTRHNQVPNNQNVNSIAAAMAASLANIRVPGADEKRT</sequence>
<dbReference type="OrthoDB" id="10063692at2759"/>
<dbReference type="Proteomes" id="UP000886520">
    <property type="component" value="Chromosome 24"/>
</dbReference>
<evidence type="ECO:0000313" key="2">
    <source>
        <dbReference type="EMBL" id="KAI5060217.1"/>
    </source>
</evidence>
<gene>
    <name evidence="2" type="ORF">GOP47_0024637</name>
</gene>
<evidence type="ECO:0000256" key="1">
    <source>
        <dbReference type="SAM" id="MobiDB-lite"/>
    </source>
</evidence>
<dbReference type="AlphaFoldDB" id="A0A9D4Z4J3"/>
<reference evidence="2" key="1">
    <citation type="submission" date="2021-01" db="EMBL/GenBank/DDBJ databases">
        <title>Adiantum capillus-veneris genome.</title>
        <authorList>
            <person name="Fang Y."/>
            <person name="Liao Q."/>
        </authorList>
    </citation>
    <scope>NUCLEOTIDE SEQUENCE</scope>
    <source>
        <strain evidence="2">H3</strain>
        <tissue evidence="2">Leaf</tissue>
    </source>
</reference>